<evidence type="ECO:0000313" key="3">
    <source>
        <dbReference type="Proteomes" id="UP000053831"/>
    </source>
</evidence>
<dbReference type="PIRSF" id="PIRSF034452">
    <property type="entry name" value="TIM-br_sig_trnsd"/>
    <property type="match status" value="1"/>
</dbReference>
<evidence type="ECO:0000259" key="1">
    <source>
        <dbReference type="Pfam" id="PF09370"/>
    </source>
</evidence>
<dbReference type="OrthoDB" id="10264588at2759"/>
<dbReference type="InterPro" id="IPR051353">
    <property type="entry name" value="Tobamovirus_resist_UPF0261"/>
</dbReference>
<dbReference type="Pfam" id="PF09370">
    <property type="entry name" value="PEP_hydrolase"/>
    <property type="match status" value="1"/>
</dbReference>
<feature type="domain" description="TIM-barrel" evidence="1">
    <location>
        <begin position="9"/>
        <end position="275"/>
    </location>
</feature>
<dbReference type="AlphaFoldDB" id="A0A0M8N1J9"/>
<gene>
    <name evidence="2" type="ORF">ESCO_004475</name>
</gene>
<dbReference type="GO" id="GO:0003824">
    <property type="term" value="F:catalytic activity"/>
    <property type="evidence" value="ECO:0007669"/>
    <property type="project" value="InterPro"/>
</dbReference>
<name>A0A0M8N1J9_ESCWE</name>
<organism evidence="2 3">
    <name type="scientific">Escovopsis weberi</name>
    <dbReference type="NCBI Taxonomy" id="150374"/>
    <lineage>
        <taxon>Eukaryota</taxon>
        <taxon>Fungi</taxon>
        <taxon>Dikarya</taxon>
        <taxon>Ascomycota</taxon>
        <taxon>Pezizomycotina</taxon>
        <taxon>Sordariomycetes</taxon>
        <taxon>Hypocreomycetidae</taxon>
        <taxon>Hypocreales</taxon>
        <taxon>Hypocreaceae</taxon>
        <taxon>Escovopsis</taxon>
    </lineage>
</organism>
<dbReference type="Proteomes" id="UP000053831">
    <property type="component" value="Unassembled WGS sequence"/>
</dbReference>
<dbReference type="PANTHER" id="PTHR31862">
    <property type="entry name" value="UPF0261 DOMAIN PROTEIN (AFU_ORTHOLOGUE AFUA_1G10120)"/>
    <property type="match status" value="1"/>
</dbReference>
<dbReference type="EMBL" id="LGSR01000013">
    <property type="protein sequence ID" value="KOS21227.1"/>
    <property type="molecule type" value="Genomic_DNA"/>
</dbReference>
<keyword evidence="3" id="KW-1185">Reference proteome</keyword>
<dbReference type="SUPFAM" id="SSF51621">
    <property type="entry name" value="Phosphoenolpyruvate/pyruvate domain"/>
    <property type="match status" value="1"/>
</dbReference>
<accession>A0A0M8N1J9</accession>
<dbReference type="InterPro" id="IPR009215">
    <property type="entry name" value="TIM-br_IGPS-like"/>
</dbReference>
<reference evidence="2 3" key="1">
    <citation type="submission" date="2015-07" db="EMBL/GenBank/DDBJ databases">
        <title>The genome of the fungus Escovopsis weberi, a specialized disease agent of ant agriculture.</title>
        <authorList>
            <person name="de Man T.J."/>
            <person name="Stajich J.E."/>
            <person name="Kubicek C.P."/>
            <person name="Chenthamara K."/>
            <person name="Atanasova L."/>
            <person name="Druzhinina I.S."/>
            <person name="Birnbaum S."/>
            <person name="Barribeau S.M."/>
            <person name="Teiling C."/>
            <person name="Suen G."/>
            <person name="Currie C."/>
            <person name="Gerardo N.M."/>
        </authorList>
    </citation>
    <scope>NUCLEOTIDE SEQUENCE [LARGE SCALE GENOMIC DNA]</scope>
</reference>
<protein>
    <recommendedName>
        <fullName evidence="1">TIM-barrel domain-containing protein</fullName>
    </recommendedName>
</protein>
<dbReference type="Gene3D" id="3.20.20.70">
    <property type="entry name" value="Aldolase class I"/>
    <property type="match status" value="1"/>
</dbReference>
<dbReference type="InterPro" id="IPR015813">
    <property type="entry name" value="Pyrv/PenolPyrv_kinase-like_dom"/>
</dbReference>
<evidence type="ECO:0000313" key="2">
    <source>
        <dbReference type="EMBL" id="KOS21227.1"/>
    </source>
</evidence>
<sequence length="285" mass="30135">MEMRQSREQILAGLRRQIAEGKIIVGAGAGNGLSAKSIEQGGADLIVIYNSGRYRMAGCGSLAGLMPYGNANDLVLEMAEEVLAIVKCTPVIAGVCGTDPFRNIPALLAQLRDRGFSGVQNFPTVGLIDGSFRANLEETGMSYDLEVDMIRQARLLGLLTTPYVFNEHEAQAMARVGADILVAHAGLTAGGKIGAKSGLSLEECMQLVQRIRDAAVQVNPHIIVLCHGGRITTPSDVELVMARTRGIAGFFGASSIERVPVETAIAGITQEFKSLRSGPSGEPPS</sequence>
<dbReference type="STRING" id="150374.A0A0M8N1J9"/>
<dbReference type="InterPro" id="IPR013785">
    <property type="entry name" value="Aldolase_TIM"/>
</dbReference>
<dbReference type="PANTHER" id="PTHR31862:SF1">
    <property type="entry name" value="UPF0261 DOMAIN PROTEIN (AFU_ORTHOLOGUE AFUA_1G10120)"/>
    <property type="match status" value="1"/>
</dbReference>
<proteinExistence type="predicted"/>
<comment type="caution">
    <text evidence="2">The sequence shown here is derived from an EMBL/GenBank/DDBJ whole genome shotgun (WGS) entry which is preliminary data.</text>
</comment>